<proteinExistence type="predicted"/>
<dbReference type="InterPro" id="IPR030417">
    <property type="entry name" value="MS4A"/>
</dbReference>
<evidence type="ECO:0008006" key="4">
    <source>
        <dbReference type="Google" id="ProtNLM"/>
    </source>
</evidence>
<accession>A0A4Z2CXV6</accession>
<sequence length="734" mass="81056">MVDSCTYTVPQNVTNSSFDISGKFFTSNSELQSGFQPSDQIQGHASSAMSNQCSVHTHAEDISRNYDSNYVHSNLIPRTDSIPFMRSCPNVGDCDAFENVNNSNPNRLFNSQLLTSYPPGIPEVESDISHDEEVHRPSCCLCNICDPVMQKSNCSNLCCFKSNCFISTVSHCLPETFLCLLFTGPCNCRLFSLPRHRVTNENLIILSIIQLLCGFAAIVLSSVAFTKAVFLHQMATGLWAGILMVITGFHGLLAARRPVVCALVGLLVLCMIVSLSACVLICVSVAGTIEDGFLSSSITQKGFPREIIKISSSTHENKTTFQQRFSKSLTTITPKTPDWSDVDQVQILEFKNVLRKTSDTYLRTCQIILHLLLLLVGILEASVSLATSILCCRCVCSNSGNFRFRNSRSLRTNIVSFNAATANQAASVLRSGAINDFVGSGNVLLAVNADMPTRNDSVSTAELIRKPQIHHTLIPFLSELNRHSLILTQAGTGTVALSAARAAANLLDTGSSEHHERTSVPCTSTNEQSFTQRHFPFGRFIIHRFKGFRSSRSNESRPRLLYTTLQLPTDISNASNSSSTSPFTSATTIVYVMPSPTQEEPPMIFPPFPPSYNESQRKSCLVSNVGRVQRNHCMAFQSNQSRRYRRRLAGVSRPRFHLSARSRFSRLLCRYTSHRSNLLHTTSASRHPRMQCHLSGSVTSAPISVGDRLIQPVLIVGDPLTIRPKEDPPPKYSR</sequence>
<reference evidence="2 3" key="1">
    <citation type="submission" date="2019-03" db="EMBL/GenBank/DDBJ databases">
        <title>An improved genome assembly of the fluke Schistosoma japonicum.</title>
        <authorList>
            <person name="Hu W."/>
            <person name="Luo F."/>
            <person name="Yin M."/>
            <person name="Mo X."/>
            <person name="Sun C."/>
            <person name="Wu Q."/>
            <person name="Zhu B."/>
            <person name="Xiang M."/>
            <person name="Wang J."/>
            <person name="Wang Y."/>
            <person name="Zhang T."/>
            <person name="Xu B."/>
            <person name="Zheng H."/>
            <person name="Feng Z."/>
        </authorList>
    </citation>
    <scope>NUCLEOTIDE SEQUENCE [LARGE SCALE GENOMIC DNA]</scope>
    <source>
        <strain evidence="2">HuSjv2</strain>
        <tissue evidence="2">Worms</tissue>
    </source>
</reference>
<evidence type="ECO:0000256" key="1">
    <source>
        <dbReference type="SAM" id="Phobius"/>
    </source>
</evidence>
<dbReference type="AlphaFoldDB" id="A0A4Z2CXV6"/>
<keyword evidence="1" id="KW-1133">Transmembrane helix</keyword>
<dbReference type="PANTHER" id="PTHR23320">
    <property type="entry name" value="MEMBRANE-SPANNING 4-DOMAINS SUBFAMILY A MS4A -RELATED"/>
    <property type="match status" value="1"/>
</dbReference>
<keyword evidence="3" id="KW-1185">Reference proteome</keyword>
<protein>
    <recommendedName>
        <fullName evidence="4">Transmembrane protein</fullName>
    </recommendedName>
</protein>
<feature type="transmembrane region" description="Helical" evidence="1">
    <location>
        <begin position="262"/>
        <end position="286"/>
    </location>
</feature>
<keyword evidence="1" id="KW-0472">Membrane</keyword>
<gene>
    <name evidence="2" type="ORF">EWB00_006526</name>
</gene>
<dbReference type="PANTHER" id="PTHR23320:SF130">
    <property type="entry name" value="TRANSMEMBRANE PROTEIN 212"/>
    <property type="match status" value="1"/>
</dbReference>
<keyword evidence="1" id="KW-0812">Transmembrane</keyword>
<feature type="transmembrane region" description="Helical" evidence="1">
    <location>
        <begin position="237"/>
        <end position="255"/>
    </location>
</feature>
<feature type="transmembrane region" description="Helical" evidence="1">
    <location>
        <begin position="203"/>
        <end position="225"/>
    </location>
</feature>
<comment type="caution">
    <text evidence="2">The sequence shown here is derived from an EMBL/GenBank/DDBJ whole genome shotgun (WGS) entry which is preliminary data.</text>
</comment>
<dbReference type="Proteomes" id="UP000311919">
    <property type="component" value="Unassembled WGS sequence"/>
</dbReference>
<evidence type="ECO:0000313" key="2">
    <source>
        <dbReference type="EMBL" id="TNN09053.1"/>
    </source>
</evidence>
<evidence type="ECO:0000313" key="3">
    <source>
        <dbReference type="Proteomes" id="UP000311919"/>
    </source>
</evidence>
<dbReference type="EMBL" id="SKCS01000399">
    <property type="protein sequence ID" value="TNN09053.1"/>
    <property type="molecule type" value="Genomic_DNA"/>
</dbReference>
<organism evidence="2 3">
    <name type="scientific">Schistosoma japonicum</name>
    <name type="common">Blood fluke</name>
    <dbReference type="NCBI Taxonomy" id="6182"/>
    <lineage>
        <taxon>Eukaryota</taxon>
        <taxon>Metazoa</taxon>
        <taxon>Spiralia</taxon>
        <taxon>Lophotrochozoa</taxon>
        <taxon>Platyhelminthes</taxon>
        <taxon>Trematoda</taxon>
        <taxon>Digenea</taxon>
        <taxon>Strigeidida</taxon>
        <taxon>Schistosomatoidea</taxon>
        <taxon>Schistosomatidae</taxon>
        <taxon>Schistosoma</taxon>
    </lineage>
</organism>
<name>A0A4Z2CXV6_SCHJA</name>
<dbReference type="OrthoDB" id="6272649at2759"/>